<comment type="caution">
    <text evidence="18">The sequence shown here is derived from an EMBL/GenBank/DDBJ whole genome shotgun (WGS) entry which is preliminary data.</text>
</comment>
<evidence type="ECO:0000256" key="2">
    <source>
        <dbReference type="ARBA" id="ARBA00005184"/>
    </source>
</evidence>
<dbReference type="GO" id="GO:0030599">
    <property type="term" value="F:pectinesterase activity"/>
    <property type="evidence" value="ECO:0007669"/>
    <property type="project" value="UniProtKB-EC"/>
</dbReference>
<evidence type="ECO:0000256" key="9">
    <source>
        <dbReference type="ARBA" id="ARBA00023085"/>
    </source>
</evidence>
<dbReference type="EC" id="3.1.1.11" evidence="5"/>
<keyword evidence="7" id="KW-0964">Secreted</keyword>
<feature type="transmembrane region" description="Helical" evidence="16">
    <location>
        <begin position="30"/>
        <end position="53"/>
    </location>
</feature>
<dbReference type="Pfam" id="PF04043">
    <property type="entry name" value="PMEI"/>
    <property type="match status" value="1"/>
</dbReference>
<dbReference type="InterPro" id="IPR035513">
    <property type="entry name" value="Invertase/methylesterase_inhib"/>
</dbReference>
<dbReference type="InterPro" id="IPR011050">
    <property type="entry name" value="Pectin_lyase_fold/virulence"/>
</dbReference>
<dbReference type="InterPro" id="IPR000070">
    <property type="entry name" value="Pectinesterase_cat"/>
</dbReference>
<evidence type="ECO:0000256" key="1">
    <source>
        <dbReference type="ARBA" id="ARBA00004191"/>
    </source>
</evidence>
<accession>A0AAW1NBU3</accession>
<dbReference type="InterPro" id="IPR006501">
    <property type="entry name" value="Pectinesterase_inhib_dom"/>
</dbReference>
<dbReference type="SUPFAM" id="SSF51126">
    <property type="entry name" value="Pectin lyase-like"/>
    <property type="match status" value="1"/>
</dbReference>
<evidence type="ECO:0000256" key="5">
    <source>
        <dbReference type="ARBA" id="ARBA00013229"/>
    </source>
</evidence>
<evidence type="ECO:0000256" key="10">
    <source>
        <dbReference type="ARBA" id="ARBA00023157"/>
    </source>
</evidence>
<dbReference type="SMART" id="SM00856">
    <property type="entry name" value="PMEI"/>
    <property type="match status" value="1"/>
</dbReference>
<dbReference type="AlphaFoldDB" id="A0AAW1NBU3"/>
<proteinExistence type="inferred from homology"/>
<dbReference type="InterPro" id="IPR012334">
    <property type="entry name" value="Pectin_lyas_fold"/>
</dbReference>
<dbReference type="NCBIfam" id="TIGR01614">
    <property type="entry name" value="PME_inhib"/>
    <property type="match status" value="1"/>
</dbReference>
<evidence type="ECO:0000259" key="17">
    <source>
        <dbReference type="SMART" id="SM00856"/>
    </source>
</evidence>
<keyword evidence="16" id="KW-0812">Transmembrane</keyword>
<name>A0AAW1NBU3_SAPOF</name>
<feature type="region of interest" description="Disordered" evidence="15">
    <location>
        <begin position="57"/>
        <end position="76"/>
    </location>
</feature>
<dbReference type="CDD" id="cd15798">
    <property type="entry name" value="PMEI-like_3"/>
    <property type="match status" value="1"/>
</dbReference>
<keyword evidence="6" id="KW-0134">Cell wall</keyword>
<dbReference type="FunFam" id="2.160.20.10:FF:000029">
    <property type="entry name" value="Pectinesterase 4"/>
    <property type="match status" value="1"/>
</dbReference>
<evidence type="ECO:0000313" key="19">
    <source>
        <dbReference type="Proteomes" id="UP001443914"/>
    </source>
</evidence>
<dbReference type="PANTHER" id="PTHR31707">
    <property type="entry name" value="PECTINESTERASE"/>
    <property type="match status" value="1"/>
</dbReference>
<dbReference type="Gene3D" id="2.160.20.10">
    <property type="entry name" value="Single-stranded right-handed beta-helix, Pectin lyase-like"/>
    <property type="match status" value="1"/>
</dbReference>
<dbReference type="SUPFAM" id="SSF101148">
    <property type="entry name" value="Plant invertase/pectin methylesterase inhibitor"/>
    <property type="match status" value="1"/>
</dbReference>
<dbReference type="FunFam" id="1.20.140.40:FF:000021">
    <property type="entry name" value="Probable pectinesterase/pectinesterase inhibitor 51"/>
    <property type="match status" value="1"/>
</dbReference>
<keyword evidence="9" id="KW-0063">Aspartyl esterase</keyword>
<sequence length="586" mass="63782">MPPNSQFIFNRHKSIYTNSLPFHFHFNFKLIFLFFSMATSFLLLLYSLLFLSLSSPSSSSSHRSHRPPSSTSTSTSSVVIQLACRATRFPDSCQSMLSATASLDPSAPPQAVIAAAFTAAAKNLDVGQAMVKDILDGSAGNQNRSRAANTCLEVLSMSDHRASAAADAVARGRLRDARAWASAALSYQYDCWSGLKYVNDSSAVNATMSFFDTTLIVSTSNALSLLRALDALGPDTKTWTQPRTERNGFWEPVVGSSDVAPAFNFDGLVADATVSKDGSDGGYTSVQAAVDAAPENIEGGKKYVIKIKEGVYEEIVRVGFNKTNLVFIGDGMGKTVITGSISTGIQGITTYNTATVGIMGDGFMASGLTIQNTAGPDAHQAVAFRSDSDFSYIENCEFLGNQDTIYVHSLRQLFKSCRIEGNIDFIFGNAAAIFQDCAILVRPRQVNPEKGENNAIAAHGRTDPAQTTGFAFLGCLVNGTDDYMKLFYNKPSKHKNYLGRPWKMYSRTVYINCTLESLITPEGWLPWSGDFALSTLYYGEFGNSGPGANVSSRVPWSRQIPEEHISTYYVQNFLQGDEWITTTSRM</sequence>
<comment type="function">
    <text evidence="14">Acts in the modification of cell walls via demethylesterification of cell wall pectin.</text>
</comment>
<feature type="domain" description="Pectinesterase inhibitor" evidence="17">
    <location>
        <begin position="75"/>
        <end position="225"/>
    </location>
</feature>
<reference evidence="18" key="1">
    <citation type="submission" date="2024-03" db="EMBL/GenBank/DDBJ databases">
        <title>WGS assembly of Saponaria officinalis var. Norfolk2.</title>
        <authorList>
            <person name="Jenkins J."/>
            <person name="Shu S."/>
            <person name="Grimwood J."/>
            <person name="Barry K."/>
            <person name="Goodstein D."/>
            <person name="Schmutz J."/>
            <person name="Leebens-Mack J."/>
            <person name="Osbourn A."/>
        </authorList>
    </citation>
    <scope>NUCLEOTIDE SEQUENCE [LARGE SCALE GENOMIC DNA]</scope>
    <source>
        <strain evidence="18">JIC</strain>
    </source>
</reference>
<keyword evidence="8" id="KW-0378">Hydrolase</keyword>
<keyword evidence="12" id="KW-0961">Cell wall biogenesis/degradation</keyword>
<evidence type="ECO:0000256" key="13">
    <source>
        <dbReference type="ARBA" id="ARBA00047928"/>
    </source>
</evidence>
<gene>
    <name evidence="18" type="ORF">RND81_01G001400</name>
</gene>
<dbReference type="GO" id="GO:0004857">
    <property type="term" value="F:enzyme inhibitor activity"/>
    <property type="evidence" value="ECO:0007669"/>
    <property type="project" value="InterPro"/>
</dbReference>
<comment type="subcellular location">
    <subcellularLocation>
        <location evidence="1">Secreted</location>
        <location evidence="1">Cell wall</location>
    </subcellularLocation>
</comment>
<evidence type="ECO:0000256" key="11">
    <source>
        <dbReference type="ARBA" id="ARBA00023180"/>
    </source>
</evidence>
<evidence type="ECO:0000313" key="18">
    <source>
        <dbReference type="EMBL" id="KAK9755083.1"/>
    </source>
</evidence>
<protein>
    <recommendedName>
        <fullName evidence="5">pectinesterase</fullName>
        <ecNumber evidence="5">3.1.1.11</ecNumber>
    </recommendedName>
</protein>
<keyword evidence="19" id="KW-1185">Reference proteome</keyword>
<comment type="pathway">
    <text evidence="2">Glycan metabolism; pectin degradation; 2-dehydro-3-deoxy-D-gluconate from pectin: step 1/5.</text>
</comment>
<evidence type="ECO:0000256" key="16">
    <source>
        <dbReference type="SAM" id="Phobius"/>
    </source>
</evidence>
<evidence type="ECO:0000256" key="6">
    <source>
        <dbReference type="ARBA" id="ARBA00022512"/>
    </source>
</evidence>
<organism evidence="18 19">
    <name type="scientific">Saponaria officinalis</name>
    <name type="common">Common soapwort</name>
    <name type="synonym">Lychnis saponaria</name>
    <dbReference type="NCBI Taxonomy" id="3572"/>
    <lineage>
        <taxon>Eukaryota</taxon>
        <taxon>Viridiplantae</taxon>
        <taxon>Streptophyta</taxon>
        <taxon>Embryophyta</taxon>
        <taxon>Tracheophyta</taxon>
        <taxon>Spermatophyta</taxon>
        <taxon>Magnoliopsida</taxon>
        <taxon>eudicotyledons</taxon>
        <taxon>Gunneridae</taxon>
        <taxon>Pentapetalae</taxon>
        <taxon>Caryophyllales</taxon>
        <taxon>Caryophyllaceae</taxon>
        <taxon>Caryophylleae</taxon>
        <taxon>Saponaria</taxon>
    </lineage>
</organism>
<dbReference type="EMBL" id="JBDFQZ010000001">
    <property type="protein sequence ID" value="KAK9755083.1"/>
    <property type="molecule type" value="Genomic_DNA"/>
</dbReference>
<evidence type="ECO:0000256" key="15">
    <source>
        <dbReference type="SAM" id="MobiDB-lite"/>
    </source>
</evidence>
<dbReference type="GO" id="GO:0042545">
    <property type="term" value="P:cell wall modification"/>
    <property type="evidence" value="ECO:0007669"/>
    <property type="project" value="InterPro"/>
</dbReference>
<evidence type="ECO:0000256" key="8">
    <source>
        <dbReference type="ARBA" id="ARBA00022801"/>
    </source>
</evidence>
<evidence type="ECO:0000256" key="7">
    <source>
        <dbReference type="ARBA" id="ARBA00022525"/>
    </source>
</evidence>
<keyword evidence="16" id="KW-0472">Membrane</keyword>
<keyword evidence="16" id="KW-1133">Transmembrane helix</keyword>
<dbReference type="Pfam" id="PF01095">
    <property type="entry name" value="Pectinesterase"/>
    <property type="match status" value="1"/>
</dbReference>
<evidence type="ECO:0000256" key="4">
    <source>
        <dbReference type="ARBA" id="ARBA00007786"/>
    </source>
</evidence>
<dbReference type="Proteomes" id="UP001443914">
    <property type="component" value="Unassembled WGS sequence"/>
</dbReference>
<dbReference type="Gene3D" id="1.20.140.40">
    <property type="entry name" value="Invertase/pectin methylesterase inhibitor family protein"/>
    <property type="match status" value="1"/>
</dbReference>
<keyword evidence="11" id="KW-0325">Glycoprotein</keyword>
<comment type="similarity">
    <text evidence="3">In the N-terminal section; belongs to the PMEI family.</text>
</comment>
<evidence type="ECO:0000256" key="14">
    <source>
        <dbReference type="ARBA" id="ARBA00057335"/>
    </source>
</evidence>
<evidence type="ECO:0000256" key="12">
    <source>
        <dbReference type="ARBA" id="ARBA00023316"/>
    </source>
</evidence>
<keyword evidence="10" id="KW-1015">Disulfide bond</keyword>
<comment type="catalytic activity">
    <reaction evidence="13">
        <text>[(1-&gt;4)-alpha-D-galacturonosyl methyl ester](n) + n H2O = [(1-&gt;4)-alpha-D-galacturonosyl](n) + n methanol + n H(+)</text>
        <dbReference type="Rhea" id="RHEA:22380"/>
        <dbReference type="Rhea" id="RHEA-COMP:14570"/>
        <dbReference type="Rhea" id="RHEA-COMP:14573"/>
        <dbReference type="ChEBI" id="CHEBI:15377"/>
        <dbReference type="ChEBI" id="CHEBI:15378"/>
        <dbReference type="ChEBI" id="CHEBI:17790"/>
        <dbReference type="ChEBI" id="CHEBI:140522"/>
        <dbReference type="ChEBI" id="CHEBI:140523"/>
        <dbReference type="EC" id="3.1.1.11"/>
    </reaction>
</comment>
<evidence type="ECO:0000256" key="3">
    <source>
        <dbReference type="ARBA" id="ARBA00006027"/>
    </source>
</evidence>
<comment type="similarity">
    <text evidence="4">In the C-terminal section; belongs to the pectinesterase family.</text>
</comment>